<dbReference type="InterPro" id="IPR018510">
    <property type="entry name" value="DAP_epimerase_AS"/>
</dbReference>
<evidence type="ECO:0000313" key="12">
    <source>
        <dbReference type="Proteomes" id="UP000468766"/>
    </source>
</evidence>
<feature type="active site" description="Proton acceptor" evidence="9">
    <location>
        <position position="224"/>
    </location>
</feature>
<dbReference type="Gene3D" id="3.10.310.10">
    <property type="entry name" value="Diaminopimelate Epimerase, Chain A, domain 1"/>
    <property type="match status" value="2"/>
</dbReference>
<dbReference type="Pfam" id="PF01678">
    <property type="entry name" value="DAP_epimerase"/>
    <property type="match status" value="2"/>
</dbReference>
<evidence type="ECO:0000256" key="6">
    <source>
        <dbReference type="ARBA" id="ARBA00023154"/>
    </source>
</evidence>
<name>A0A6I0F400_9FIRM</name>
<evidence type="ECO:0000256" key="9">
    <source>
        <dbReference type="HAMAP-Rule" id="MF_00197"/>
    </source>
</evidence>
<dbReference type="NCBIfam" id="TIGR00652">
    <property type="entry name" value="DapF"/>
    <property type="match status" value="1"/>
</dbReference>
<evidence type="ECO:0000256" key="4">
    <source>
        <dbReference type="ARBA" id="ARBA00022490"/>
    </source>
</evidence>
<protein>
    <recommendedName>
        <fullName evidence="3 9">Diaminopimelate epimerase</fullName>
        <shortName evidence="9">DAP epimerase</shortName>
        <ecNumber evidence="3 9">5.1.1.7</ecNumber>
    </recommendedName>
    <alternativeName>
        <fullName evidence="9">PLP-independent amino acid racemase</fullName>
    </alternativeName>
</protein>
<feature type="binding site" evidence="9">
    <location>
        <position position="164"/>
    </location>
    <ligand>
        <name>substrate</name>
    </ligand>
</feature>
<comment type="subcellular location">
    <subcellularLocation>
        <location evidence="9">Cytoplasm</location>
    </subcellularLocation>
</comment>
<dbReference type="SUPFAM" id="SSF54506">
    <property type="entry name" value="Diaminopimelate epimerase-like"/>
    <property type="match status" value="1"/>
</dbReference>
<keyword evidence="6 9" id="KW-0457">Lysine biosynthesis</keyword>
<comment type="pathway">
    <text evidence="1 9">Amino-acid biosynthesis; L-lysine biosynthesis via DAP pathway; DL-2,6-diaminopimelate from LL-2,6-diaminopimelate: step 1/1.</text>
</comment>
<dbReference type="OrthoDB" id="9805408at2"/>
<evidence type="ECO:0000256" key="10">
    <source>
        <dbReference type="PROSITE-ProRule" id="PRU10125"/>
    </source>
</evidence>
<dbReference type="RefSeq" id="WP_151617963.1">
    <property type="nucleotide sequence ID" value="NZ_WBXO01000001.1"/>
</dbReference>
<keyword evidence="4 9" id="KW-0963">Cytoplasm</keyword>
<dbReference type="HAMAP" id="MF_00197">
    <property type="entry name" value="DAP_epimerase"/>
    <property type="match status" value="1"/>
</dbReference>
<proteinExistence type="inferred from homology"/>
<feature type="binding site" evidence="9">
    <location>
        <position position="197"/>
    </location>
    <ligand>
        <name>substrate</name>
    </ligand>
</feature>
<gene>
    <name evidence="9" type="primary">dapF</name>
    <name evidence="11" type="ORF">F9B85_02015</name>
</gene>
<keyword evidence="12" id="KW-1185">Reference proteome</keyword>
<comment type="catalytic activity">
    <reaction evidence="8 9">
        <text>(2S,6S)-2,6-diaminopimelate = meso-2,6-diaminopimelate</text>
        <dbReference type="Rhea" id="RHEA:15393"/>
        <dbReference type="ChEBI" id="CHEBI:57609"/>
        <dbReference type="ChEBI" id="CHEBI:57791"/>
        <dbReference type="EC" id="5.1.1.7"/>
    </reaction>
</comment>
<dbReference type="PANTHER" id="PTHR31689:SF0">
    <property type="entry name" value="DIAMINOPIMELATE EPIMERASE"/>
    <property type="match status" value="1"/>
</dbReference>
<keyword evidence="5 9" id="KW-0028">Amino-acid biosynthesis</keyword>
<feature type="binding site" evidence="9">
    <location>
        <begin position="225"/>
        <end position="226"/>
    </location>
    <ligand>
        <name>substrate</name>
    </ligand>
</feature>
<sequence>MEFVKMHGLGNDFVIVDARKSPYLEHKDWEEVAIKVCDRHYGIGADGLILVLPSEIADISWRIINPDGSEPEMCGNGIRCFARYVYERAIVTNKIIKVETLAGIIVPEIQVNDEGKVVAVKVDMGEPIFERSKIPMTGHADKVIDEEIDVNGNTVKITALSMGNPHCLIYVDKIDQAPLTEWGPLVEKHQIFPKKTNVEFVEILNRNEAHMRVWERGAGPTLACGTGACATLVGSVLNGYLDRQATIHLPGGDLEIEWDEGSNKVFMTGPAVEVFQGNYPLE</sequence>
<feature type="active site" description="Proton donor" evidence="9">
    <location>
        <position position="74"/>
    </location>
</feature>
<accession>A0A6I0F400</accession>
<organism evidence="11 12">
    <name type="scientific">Heliorestis acidaminivorans</name>
    <dbReference type="NCBI Taxonomy" id="553427"/>
    <lineage>
        <taxon>Bacteria</taxon>
        <taxon>Bacillati</taxon>
        <taxon>Bacillota</taxon>
        <taxon>Clostridia</taxon>
        <taxon>Eubacteriales</taxon>
        <taxon>Heliobacteriaceae</taxon>
        <taxon>Heliorestis</taxon>
    </lineage>
</organism>
<comment type="function">
    <text evidence="9">Catalyzes the stereoinversion of LL-2,6-diaminopimelate (L,L-DAP) to meso-diaminopimelate (meso-DAP), a precursor of L-lysine and an essential component of the bacterial peptidoglycan.</text>
</comment>
<dbReference type="UniPathway" id="UPA00034">
    <property type="reaction ID" value="UER00025"/>
</dbReference>
<dbReference type="PROSITE" id="PS01326">
    <property type="entry name" value="DAP_EPIMERASE"/>
    <property type="match status" value="1"/>
</dbReference>
<reference evidence="11 12" key="1">
    <citation type="submission" date="2019-10" db="EMBL/GenBank/DDBJ databases">
        <title>Whole-genome sequence of the extremophile Heliorestis acidaminivorans DSM 24790.</title>
        <authorList>
            <person name="Kyndt J.A."/>
            <person name="Meyer T.E."/>
        </authorList>
    </citation>
    <scope>NUCLEOTIDE SEQUENCE [LARGE SCALE GENOMIC DNA]</scope>
    <source>
        <strain evidence="11 12">DSM 24790</strain>
    </source>
</reference>
<dbReference type="Proteomes" id="UP000468766">
    <property type="component" value="Unassembled WGS sequence"/>
</dbReference>
<evidence type="ECO:0000313" key="11">
    <source>
        <dbReference type="EMBL" id="KAB2954480.1"/>
    </source>
</evidence>
<dbReference type="AlphaFoldDB" id="A0A6I0F400"/>
<dbReference type="GO" id="GO:0008837">
    <property type="term" value="F:diaminopimelate epimerase activity"/>
    <property type="evidence" value="ECO:0007669"/>
    <property type="project" value="UniProtKB-UniRule"/>
</dbReference>
<comment type="similarity">
    <text evidence="2 9">Belongs to the diaminopimelate epimerase family.</text>
</comment>
<dbReference type="EMBL" id="WBXO01000001">
    <property type="protein sequence ID" value="KAB2954480.1"/>
    <property type="molecule type" value="Genomic_DNA"/>
</dbReference>
<dbReference type="GO" id="GO:0005829">
    <property type="term" value="C:cytosol"/>
    <property type="evidence" value="ECO:0007669"/>
    <property type="project" value="TreeGrafter"/>
</dbReference>
<dbReference type="FunFam" id="3.10.310.10:FF:000001">
    <property type="entry name" value="Diaminopimelate epimerase"/>
    <property type="match status" value="1"/>
</dbReference>
<feature type="binding site" evidence="9">
    <location>
        <begin position="215"/>
        <end position="216"/>
    </location>
    <ligand>
        <name>substrate</name>
    </ligand>
</feature>
<feature type="binding site" evidence="9">
    <location>
        <position position="65"/>
    </location>
    <ligand>
        <name>substrate</name>
    </ligand>
</feature>
<keyword evidence="7 9" id="KW-0413">Isomerase</keyword>
<comment type="subunit">
    <text evidence="9">Homodimer.</text>
</comment>
<feature type="binding site" evidence="9">
    <location>
        <position position="11"/>
    </location>
    <ligand>
        <name>substrate</name>
    </ligand>
</feature>
<comment type="caution">
    <text evidence="9">Lacks conserved residue(s) required for the propagation of feature annotation.</text>
</comment>
<evidence type="ECO:0000256" key="1">
    <source>
        <dbReference type="ARBA" id="ARBA00005196"/>
    </source>
</evidence>
<dbReference type="GO" id="GO:0009089">
    <property type="term" value="P:lysine biosynthetic process via diaminopimelate"/>
    <property type="evidence" value="ECO:0007669"/>
    <property type="project" value="UniProtKB-UniRule"/>
</dbReference>
<dbReference type="EC" id="5.1.1.7" evidence="3 9"/>
<evidence type="ECO:0000256" key="8">
    <source>
        <dbReference type="ARBA" id="ARBA00051712"/>
    </source>
</evidence>
<evidence type="ECO:0000256" key="7">
    <source>
        <dbReference type="ARBA" id="ARBA00023235"/>
    </source>
</evidence>
<evidence type="ECO:0000256" key="3">
    <source>
        <dbReference type="ARBA" id="ARBA00013080"/>
    </source>
</evidence>
<feature type="binding site" evidence="9">
    <location>
        <begin position="75"/>
        <end position="76"/>
    </location>
    <ligand>
        <name>substrate</name>
    </ligand>
</feature>
<feature type="site" description="Could be important to modulate the pK values of the two catalytic cysteine residues" evidence="9">
    <location>
        <position position="215"/>
    </location>
</feature>
<evidence type="ECO:0000256" key="2">
    <source>
        <dbReference type="ARBA" id="ARBA00010219"/>
    </source>
</evidence>
<feature type="site" description="Could be important to modulate the pK values of the two catalytic cysteine residues" evidence="9">
    <location>
        <position position="166"/>
    </location>
</feature>
<dbReference type="PANTHER" id="PTHR31689">
    <property type="entry name" value="DIAMINOPIMELATE EPIMERASE, CHLOROPLASTIC"/>
    <property type="match status" value="1"/>
</dbReference>
<feature type="active site" evidence="10">
    <location>
        <position position="74"/>
    </location>
</feature>
<comment type="caution">
    <text evidence="11">The sequence shown here is derived from an EMBL/GenBank/DDBJ whole genome shotgun (WGS) entry which is preliminary data.</text>
</comment>
<dbReference type="InterPro" id="IPR001653">
    <property type="entry name" value="DAP_epimerase_DapF"/>
</dbReference>
<evidence type="ECO:0000256" key="5">
    <source>
        <dbReference type="ARBA" id="ARBA00022605"/>
    </source>
</evidence>
<dbReference type="FunFam" id="3.10.310.10:FF:000004">
    <property type="entry name" value="Diaminopimelate epimerase"/>
    <property type="match status" value="1"/>
</dbReference>